<evidence type="ECO:0000259" key="7">
    <source>
        <dbReference type="SMART" id="SM00833"/>
    </source>
</evidence>
<dbReference type="InterPro" id="IPR051316">
    <property type="entry name" value="Zinc-reg_GTPase_activator"/>
</dbReference>
<keyword evidence="9" id="KW-1185">Reference proteome</keyword>
<dbReference type="SUPFAM" id="SSF52540">
    <property type="entry name" value="P-loop containing nucleoside triphosphate hydrolases"/>
    <property type="match status" value="1"/>
</dbReference>
<organism evidence="8 9">
    <name type="scientific">Spirosoma foliorum</name>
    <dbReference type="NCBI Taxonomy" id="2710596"/>
    <lineage>
        <taxon>Bacteria</taxon>
        <taxon>Pseudomonadati</taxon>
        <taxon>Bacteroidota</taxon>
        <taxon>Cytophagia</taxon>
        <taxon>Cytophagales</taxon>
        <taxon>Cytophagaceae</taxon>
        <taxon>Spirosoma</taxon>
    </lineage>
</organism>
<evidence type="ECO:0000313" key="9">
    <source>
        <dbReference type="Proteomes" id="UP000515369"/>
    </source>
</evidence>
<keyword evidence="2" id="KW-0378">Hydrolase</keyword>
<dbReference type="SUPFAM" id="SSF90002">
    <property type="entry name" value="Hypothetical protein YjiA, C-terminal domain"/>
    <property type="match status" value="1"/>
</dbReference>
<dbReference type="PANTHER" id="PTHR13748:SF62">
    <property type="entry name" value="COBW DOMAIN-CONTAINING PROTEIN"/>
    <property type="match status" value="1"/>
</dbReference>
<dbReference type="Pfam" id="PF07683">
    <property type="entry name" value="CobW_C"/>
    <property type="match status" value="1"/>
</dbReference>
<dbReference type="GO" id="GO:0016787">
    <property type="term" value="F:hydrolase activity"/>
    <property type="evidence" value="ECO:0007669"/>
    <property type="project" value="UniProtKB-KW"/>
</dbReference>
<feature type="domain" description="CobW C-terminal" evidence="7">
    <location>
        <begin position="246"/>
        <end position="340"/>
    </location>
</feature>
<proteinExistence type="inferred from homology"/>
<dbReference type="InterPro" id="IPR011629">
    <property type="entry name" value="CobW-like_C"/>
</dbReference>
<comment type="function">
    <text evidence="5">Zinc chaperone that directly transfers zinc cofactor to target proteins, thereby activating them. Zinc is transferred from the CXCC motif in the GTPase domain to the zinc binding site in target proteins in a process requiring GTP hydrolysis.</text>
</comment>
<evidence type="ECO:0000256" key="1">
    <source>
        <dbReference type="ARBA" id="ARBA00022741"/>
    </source>
</evidence>
<dbReference type="Pfam" id="PF02492">
    <property type="entry name" value="cobW"/>
    <property type="match status" value="1"/>
</dbReference>
<dbReference type="RefSeq" id="WP_182457834.1">
    <property type="nucleotide sequence ID" value="NZ_CP059732.1"/>
</dbReference>
<reference evidence="8 9" key="1">
    <citation type="submission" date="2020-07" db="EMBL/GenBank/DDBJ databases">
        <title>Spirosoma foliorum sp. nov., isolated from the leaves on the Nejang mountain Korea, Republic of.</title>
        <authorList>
            <person name="Ho H."/>
            <person name="Lee Y.-J."/>
            <person name="Nurcahyanto D.-A."/>
            <person name="Kim S.-G."/>
        </authorList>
    </citation>
    <scope>NUCLEOTIDE SEQUENCE [LARGE SCALE GENOMIC DNA]</scope>
    <source>
        <strain evidence="8 9">PL0136</strain>
    </source>
</reference>
<dbReference type="CDD" id="cd03112">
    <property type="entry name" value="CobW-like"/>
    <property type="match status" value="1"/>
</dbReference>
<sequence>MPKDVTLLTGFLGSGKTTLLNAILSDRPQTRFALIENEFGEESIDGQLVMRPDVDVTELSNGCLCCSLNDDLLNVLEALDDRRDKFDELIIETTGIADPSGVAVPFLMLPIVKRSFTLKRVICLVDAEHVEDQLRDTEEAIQQISFSDVILLNKTDRVSPDYLAQLQDTLRSLNPFAQVLLGHKEAYPVDELMRIERDTAATDQPATLLPLPLSSTNAFQPLAKGIQNRSLVRPVHQHHHHTHSSIVSLSFRFEEPFNLTRLYNQLTTLLLYQGQGIYRIKGIIADVQRPNRMILQSVGSTMTLAEGANWLPDESRISRIVFIGKLLKPEGFETLLKDCLTKDSQ</sequence>
<keyword evidence="3" id="KW-0143">Chaperone</keyword>
<dbReference type="EMBL" id="CP059732">
    <property type="protein sequence ID" value="QMW00720.1"/>
    <property type="molecule type" value="Genomic_DNA"/>
</dbReference>
<comment type="catalytic activity">
    <reaction evidence="6">
        <text>GTP + H2O = GDP + phosphate + H(+)</text>
        <dbReference type="Rhea" id="RHEA:19669"/>
        <dbReference type="ChEBI" id="CHEBI:15377"/>
        <dbReference type="ChEBI" id="CHEBI:15378"/>
        <dbReference type="ChEBI" id="CHEBI:37565"/>
        <dbReference type="ChEBI" id="CHEBI:43474"/>
        <dbReference type="ChEBI" id="CHEBI:58189"/>
    </reaction>
    <physiologicalReaction direction="left-to-right" evidence="6">
        <dbReference type="Rhea" id="RHEA:19670"/>
    </physiologicalReaction>
</comment>
<dbReference type="Gene3D" id="3.30.1220.10">
    <property type="entry name" value="CobW-like, C-terminal domain"/>
    <property type="match status" value="1"/>
</dbReference>
<dbReference type="GO" id="GO:0005737">
    <property type="term" value="C:cytoplasm"/>
    <property type="evidence" value="ECO:0007669"/>
    <property type="project" value="TreeGrafter"/>
</dbReference>
<dbReference type="AlphaFoldDB" id="A0A7G5GPC8"/>
<dbReference type="InterPro" id="IPR027417">
    <property type="entry name" value="P-loop_NTPase"/>
</dbReference>
<dbReference type="Gene3D" id="3.40.50.300">
    <property type="entry name" value="P-loop containing nucleotide triphosphate hydrolases"/>
    <property type="match status" value="1"/>
</dbReference>
<evidence type="ECO:0000256" key="3">
    <source>
        <dbReference type="ARBA" id="ARBA00023186"/>
    </source>
</evidence>
<comment type="similarity">
    <text evidence="4">Belongs to the SIMIBI class G3E GTPase family. ZNG1 subfamily.</text>
</comment>
<dbReference type="KEGG" id="sfol:H3H32_22345"/>
<dbReference type="InterPro" id="IPR003495">
    <property type="entry name" value="CobW/HypB/UreG_nucleotide-bd"/>
</dbReference>
<dbReference type="Proteomes" id="UP000515369">
    <property type="component" value="Chromosome"/>
</dbReference>
<dbReference type="GO" id="GO:0000166">
    <property type="term" value="F:nucleotide binding"/>
    <property type="evidence" value="ECO:0007669"/>
    <property type="project" value="UniProtKB-KW"/>
</dbReference>
<name>A0A7G5GPC8_9BACT</name>
<dbReference type="InterPro" id="IPR036627">
    <property type="entry name" value="CobW-likC_sf"/>
</dbReference>
<protein>
    <submittedName>
        <fullName evidence="8">GTP-binding protein</fullName>
    </submittedName>
</protein>
<evidence type="ECO:0000256" key="2">
    <source>
        <dbReference type="ARBA" id="ARBA00022801"/>
    </source>
</evidence>
<evidence type="ECO:0000256" key="5">
    <source>
        <dbReference type="ARBA" id="ARBA00045658"/>
    </source>
</evidence>
<dbReference type="PANTHER" id="PTHR13748">
    <property type="entry name" value="COBW-RELATED"/>
    <property type="match status" value="1"/>
</dbReference>
<evidence type="ECO:0000256" key="6">
    <source>
        <dbReference type="ARBA" id="ARBA00049117"/>
    </source>
</evidence>
<evidence type="ECO:0000256" key="4">
    <source>
        <dbReference type="ARBA" id="ARBA00034320"/>
    </source>
</evidence>
<evidence type="ECO:0000313" key="8">
    <source>
        <dbReference type="EMBL" id="QMW00720.1"/>
    </source>
</evidence>
<gene>
    <name evidence="8" type="ORF">H3H32_22345</name>
</gene>
<accession>A0A7G5GPC8</accession>
<dbReference type="SMART" id="SM00833">
    <property type="entry name" value="CobW_C"/>
    <property type="match status" value="1"/>
</dbReference>
<keyword evidence="1" id="KW-0547">Nucleotide-binding</keyword>